<proteinExistence type="predicted"/>
<dbReference type="InterPro" id="IPR010559">
    <property type="entry name" value="Sig_transdc_His_kin_internal"/>
</dbReference>
<keyword evidence="2" id="KW-1003">Cell membrane</keyword>
<dbReference type="CDD" id="cd06225">
    <property type="entry name" value="HAMP"/>
    <property type="match status" value="1"/>
</dbReference>
<dbReference type="Gene3D" id="3.30.450.20">
    <property type="entry name" value="PAS domain"/>
    <property type="match status" value="2"/>
</dbReference>
<dbReference type="OrthoDB" id="9776552at2"/>
<gene>
    <name evidence="8" type="ORF">B0W44_12165</name>
</gene>
<organism evidence="8 9">
    <name type="scientific">Novibacillus thermophilus</name>
    <dbReference type="NCBI Taxonomy" id="1471761"/>
    <lineage>
        <taxon>Bacteria</taxon>
        <taxon>Bacillati</taxon>
        <taxon>Bacillota</taxon>
        <taxon>Bacilli</taxon>
        <taxon>Bacillales</taxon>
        <taxon>Thermoactinomycetaceae</taxon>
        <taxon>Novibacillus</taxon>
    </lineage>
</organism>
<dbReference type="GO" id="GO:0000155">
    <property type="term" value="F:phosphorelay sensor kinase activity"/>
    <property type="evidence" value="ECO:0007669"/>
    <property type="project" value="InterPro"/>
</dbReference>
<accession>A0A1U9K8N7</accession>
<protein>
    <recommendedName>
        <fullName evidence="7">HAMP domain-containing protein</fullName>
    </recommendedName>
</protein>
<keyword evidence="5 6" id="KW-0472">Membrane</keyword>
<dbReference type="SUPFAM" id="SSF55874">
    <property type="entry name" value="ATPase domain of HSP90 chaperone/DNA topoisomerase II/histidine kinase"/>
    <property type="match status" value="1"/>
</dbReference>
<dbReference type="GO" id="GO:0005886">
    <property type="term" value="C:plasma membrane"/>
    <property type="evidence" value="ECO:0007669"/>
    <property type="project" value="UniProtKB-SubCell"/>
</dbReference>
<keyword evidence="4" id="KW-0808">Transferase</keyword>
<dbReference type="InterPro" id="IPR050640">
    <property type="entry name" value="Bact_2-comp_sensor_kinase"/>
</dbReference>
<dbReference type="InterPro" id="IPR036890">
    <property type="entry name" value="HATPase_C_sf"/>
</dbReference>
<dbReference type="Gene3D" id="3.30.565.10">
    <property type="entry name" value="Histidine kinase-like ATPase, C-terminal domain"/>
    <property type="match status" value="1"/>
</dbReference>
<keyword evidence="6" id="KW-1133">Transmembrane helix</keyword>
<evidence type="ECO:0000256" key="5">
    <source>
        <dbReference type="ARBA" id="ARBA00023136"/>
    </source>
</evidence>
<evidence type="ECO:0000256" key="4">
    <source>
        <dbReference type="ARBA" id="ARBA00022679"/>
    </source>
</evidence>
<dbReference type="Proteomes" id="UP000188603">
    <property type="component" value="Chromosome"/>
</dbReference>
<dbReference type="PANTHER" id="PTHR34220">
    <property type="entry name" value="SENSOR HISTIDINE KINASE YPDA"/>
    <property type="match status" value="1"/>
</dbReference>
<keyword evidence="6" id="KW-0812">Transmembrane</keyword>
<dbReference type="PANTHER" id="PTHR34220:SF7">
    <property type="entry name" value="SENSOR HISTIDINE KINASE YPDA"/>
    <property type="match status" value="1"/>
</dbReference>
<dbReference type="KEGG" id="ntr:B0W44_12165"/>
<keyword evidence="3" id="KW-0597">Phosphoprotein</keyword>
<keyword evidence="9" id="KW-1185">Reference proteome</keyword>
<evidence type="ECO:0000256" key="2">
    <source>
        <dbReference type="ARBA" id="ARBA00022475"/>
    </source>
</evidence>
<evidence type="ECO:0000256" key="1">
    <source>
        <dbReference type="ARBA" id="ARBA00004651"/>
    </source>
</evidence>
<feature type="domain" description="HAMP" evidence="7">
    <location>
        <begin position="315"/>
        <end position="367"/>
    </location>
</feature>
<dbReference type="SMART" id="SM00304">
    <property type="entry name" value="HAMP"/>
    <property type="match status" value="1"/>
</dbReference>
<dbReference type="Pfam" id="PF00672">
    <property type="entry name" value="HAMP"/>
    <property type="match status" value="1"/>
</dbReference>
<evidence type="ECO:0000259" key="7">
    <source>
        <dbReference type="PROSITE" id="PS50885"/>
    </source>
</evidence>
<comment type="subcellular location">
    <subcellularLocation>
        <location evidence="1">Cell membrane</location>
        <topology evidence="1">Multi-pass membrane protein</topology>
    </subcellularLocation>
</comment>
<dbReference type="CDD" id="cd12912">
    <property type="entry name" value="PDC2_MCP_like"/>
    <property type="match status" value="1"/>
</dbReference>
<dbReference type="InterPro" id="IPR003660">
    <property type="entry name" value="HAMP_dom"/>
</dbReference>
<dbReference type="AlphaFoldDB" id="A0A1U9K8N7"/>
<dbReference type="Pfam" id="PF06580">
    <property type="entry name" value="His_kinase"/>
    <property type="match status" value="1"/>
</dbReference>
<dbReference type="STRING" id="1471761.B0W44_12165"/>
<dbReference type="RefSeq" id="WP_077720266.1">
    <property type="nucleotide sequence ID" value="NZ_CP019699.1"/>
</dbReference>
<name>A0A1U9K8N7_9BACL</name>
<dbReference type="Gene3D" id="6.10.340.10">
    <property type="match status" value="1"/>
</dbReference>
<dbReference type="PROSITE" id="PS50885">
    <property type="entry name" value="HAMP"/>
    <property type="match status" value="1"/>
</dbReference>
<reference evidence="8 9" key="1">
    <citation type="journal article" date="2015" name="Int. J. Syst. Evol. Microbiol.">
        <title>Novibacillus thermophilus gen. nov., sp. nov., a Gram-staining-negative and moderately thermophilic member of the family Thermoactinomycetaceae.</title>
        <authorList>
            <person name="Yang G."/>
            <person name="Chen J."/>
            <person name="Zhou S."/>
        </authorList>
    </citation>
    <scope>NUCLEOTIDE SEQUENCE [LARGE SCALE GENOMIC DNA]</scope>
    <source>
        <strain evidence="8 9">SG-1</strain>
    </source>
</reference>
<sequence length="585" mass="67666">MRRHWGLRRKFVILFLVFITLPTVLFGFRVYYQSSVSLNKQAEKDLVSKLEKNEQILLSIIKNVESMTSYMIYDQDFRTFFTTAEEEMHRLEYKNAVKGINGYFTFQLMSNEYISSVYLEGKDGHSLRFGEPIKGNEGRLDRVAEEGEGAPVWSHAYRVTSDWDGEKYLISVSRIVNDLNRINDPIGKVRIRLDSSKLFKHLEANASTQTGHYFVVTMQGDVVIHHNPSYVGKRYPDPKLTDWAINGELSSYNYETDSGNYLVVKKRLEGTNWISVAVVDEGELVKELHNVQGSVRNMVIVLFLLGMAGFAFFYQSNVKRIIALTTQIKQVENANFAASVDVNSSDEIGKLGMQFNKMVQNIKRYIDSEYKLKIKQKESELKALQSQMDPHFLYNTLDMIRWTARLENAMETGQLIEQLSKVFRMNVKNDNMWVLLEDELAYIQAYLELQKSRMGDRLDFSIVMDDRVKGHLVMKQMLQPLVENSIQHGFKQLPRQGMIYIRCYQANAQLWIDVIDNGWGFQTEDKTNDRHTGYALNNLKDRLNIAFGEKYGLVPLDTNEGAAYRLVLPLLNEEKLKEIQKETGE</sequence>
<evidence type="ECO:0000313" key="9">
    <source>
        <dbReference type="Proteomes" id="UP000188603"/>
    </source>
</evidence>
<evidence type="ECO:0000256" key="3">
    <source>
        <dbReference type="ARBA" id="ARBA00022553"/>
    </source>
</evidence>
<evidence type="ECO:0000256" key="6">
    <source>
        <dbReference type="SAM" id="Phobius"/>
    </source>
</evidence>
<dbReference type="EMBL" id="CP019699">
    <property type="protein sequence ID" value="AQS56402.1"/>
    <property type="molecule type" value="Genomic_DNA"/>
</dbReference>
<evidence type="ECO:0000313" key="8">
    <source>
        <dbReference type="EMBL" id="AQS56402.1"/>
    </source>
</evidence>
<feature type="transmembrane region" description="Helical" evidence="6">
    <location>
        <begin position="12"/>
        <end position="32"/>
    </location>
</feature>
<dbReference type="SUPFAM" id="SSF158472">
    <property type="entry name" value="HAMP domain-like"/>
    <property type="match status" value="1"/>
</dbReference>